<dbReference type="Pfam" id="PF01583">
    <property type="entry name" value="APS_kinase"/>
    <property type="match status" value="1"/>
</dbReference>
<dbReference type="InterPro" id="IPR002891">
    <property type="entry name" value="APS"/>
</dbReference>
<keyword evidence="9 14" id="KW-0418">Kinase</keyword>
<evidence type="ECO:0000256" key="9">
    <source>
        <dbReference type="ARBA" id="ARBA00022777"/>
    </source>
</evidence>
<name>A0A6A7N7G8_9BURK</name>
<dbReference type="GO" id="GO:0070814">
    <property type="term" value="P:hydrogen sulfide biosynthetic process"/>
    <property type="evidence" value="ECO:0007669"/>
    <property type="project" value="UniProtKB-UniRule"/>
</dbReference>
<proteinExistence type="inferred from homology"/>
<comment type="caution">
    <text evidence="17">The sequence shown here is derived from an EMBL/GenBank/DDBJ whole genome shotgun (WGS) entry which is preliminary data.</text>
</comment>
<dbReference type="Gene3D" id="3.40.50.300">
    <property type="entry name" value="P-loop containing nucleotide triphosphate hydrolases"/>
    <property type="match status" value="1"/>
</dbReference>
<organism evidence="17 18">
    <name type="scientific">Rugamonas aquatica</name>
    <dbReference type="NCBI Taxonomy" id="2743357"/>
    <lineage>
        <taxon>Bacteria</taxon>
        <taxon>Pseudomonadati</taxon>
        <taxon>Pseudomonadota</taxon>
        <taxon>Betaproteobacteria</taxon>
        <taxon>Burkholderiales</taxon>
        <taxon>Oxalobacteraceae</taxon>
        <taxon>Telluria group</taxon>
        <taxon>Rugamonas</taxon>
    </lineage>
</organism>
<comment type="similarity">
    <text evidence="4 14 15">Belongs to the APS kinase family.</text>
</comment>
<dbReference type="Proteomes" id="UP000440498">
    <property type="component" value="Unassembled WGS sequence"/>
</dbReference>
<evidence type="ECO:0000313" key="18">
    <source>
        <dbReference type="Proteomes" id="UP000440498"/>
    </source>
</evidence>
<protein>
    <recommendedName>
        <fullName evidence="6 14">Adenylyl-sulfate kinase</fullName>
        <ecNumber evidence="5 14">2.7.1.25</ecNumber>
    </recommendedName>
    <alternativeName>
        <fullName evidence="12 14">APS kinase</fullName>
    </alternativeName>
    <alternativeName>
        <fullName evidence="13 14">ATP adenosine-5'-phosphosulfate 3'-phosphotransferase</fullName>
    </alternativeName>
    <alternativeName>
        <fullName evidence="11 14">Adenosine-5'-phosphosulfate kinase</fullName>
    </alternativeName>
</protein>
<feature type="domain" description="APS kinase" evidence="16">
    <location>
        <begin position="38"/>
        <end position="186"/>
    </location>
</feature>
<dbReference type="EMBL" id="WHUG01000010">
    <property type="protein sequence ID" value="MQA40983.1"/>
    <property type="molecule type" value="Genomic_DNA"/>
</dbReference>
<sequence length="209" mass="22610">MGMMETVDGHALSGASNIFWHGSQVTAEARCRQAGQQAATVWLTGLSGAGKSTLACALEDRLVASGHPAYVLDGDNLRHHLNSDLGFSPADRQENIRRSAEVARLMNDAGLFVICAFISPLRRDRDMARDLIGANNFLEVHVSTSRKLCEARDPKGLYKKARAGLIPEFTGITAPYEAPLAPALSLDTGALTLNSACELLYQQLARRFV</sequence>
<dbReference type="GO" id="GO:0004020">
    <property type="term" value="F:adenylylsulfate kinase activity"/>
    <property type="evidence" value="ECO:0007669"/>
    <property type="project" value="UniProtKB-UniRule"/>
</dbReference>
<evidence type="ECO:0000256" key="10">
    <source>
        <dbReference type="ARBA" id="ARBA00022840"/>
    </source>
</evidence>
<keyword evidence="14" id="KW-0597">Phosphoprotein</keyword>
<dbReference type="EC" id="2.7.1.25" evidence="5 14"/>
<dbReference type="SUPFAM" id="SSF52540">
    <property type="entry name" value="P-loop containing nucleoside triphosphate hydrolases"/>
    <property type="match status" value="1"/>
</dbReference>
<evidence type="ECO:0000256" key="7">
    <source>
        <dbReference type="ARBA" id="ARBA00022679"/>
    </source>
</evidence>
<dbReference type="PANTHER" id="PTHR11055:SF63">
    <property type="entry name" value="ADENYLYL-SULFATE KINASE 1, CHLOROPLASTIC"/>
    <property type="match status" value="1"/>
</dbReference>
<comment type="function">
    <text evidence="2 14 15">Catalyzes the synthesis of activated sulfate.</text>
</comment>
<dbReference type="InterPro" id="IPR027417">
    <property type="entry name" value="P-loop_NTPase"/>
</dbReference>
<dbReference type="NCBIfam" id="TIGR00455">
    <property type="entry name" value="apsK"/>
    <property type="match status" value="1"/>
</dbReference>
<reference evidence="17 18" key="1">
    <citation type="submission" date="2019-10" db="EMBL/GenBank/DDBJ databases">
        <title>Two novel species isolated from a subtropical stream in China.</title>
        <authorList>
            <person name="Lu H."/>
        </authorList>
    </citation>
    <scope>NUCLEOTIDE SEQUENCE [LARGE SCALE GENOMIC DNA]</scope>
    <source>
        <strain evidence="17 18">FT29W</strain>
    </source>
</reference>
<dbReference type="NCBIfam" id="NF003013">
    <property type="entry name" value="PRK03846.1"/>
    <property type="match status" value="1"/>
</dbReference>
<keyword evidence="7 14" id="KW-0808">Transferase</keyword>
<dbReference type="GO" id="GO:0005524">
    <property type="term" value="F:ATP binding"/>
    <property type="evidence" value="ECO:0007669"/>
    <property type="project" value="UniProtKB-UniRule"/>
</dbReference>
<evidence type="ECO:0000256" key="6">
    <source>
        <dbReference type="ARBA" id="ARBA00018163"/>
    </source>
</evidence>
<keyword evidence="10 14" id="KW-0067">ATP-binding</keyword>
<dbReference type="CDD" id="cd02027">
    <property type="entry name" value="APSK"/>
    <property type="match status" value="1"/>
</dbReference>
<evidence type="ECO:0000313" key="17">
    <source>
        <dbReference type="EMBL" id="MQA40983.1"/>
    </source>
</evidence>
<evidence type="ECO:0000259" key="16">
    <source>
        <dbReference type="Pfam" id="PF01583"/>
    </source>
</evidence>
<evidence type="ECO:0000256" key="12">
    <source>
        <dbReference type="ARBA" id="ARBA00031393"/>
    </source>
</evidence>
<evidence type="ECO:0000256" key="1">
    <source>
        <dbReference type="ARBA" id="ARBA00001823"/>
    </source>
</evidence>
<evidence type="ECO:0000256" key="15">
    <source>
        <dbReference type="RuleBase" id="RU004347"/>
    </source>
</evidence>
<dbReference type="AlphaFoldDB" id="A0A6A7N7G8"/>
<keyword evidence="18" id="KW-1185">Reference proteome</keyword>
<dbReference type="HAMAP" id="MF_00065">
    <property type="entry name" value="Adenylyl_sulf_kinase"/>
    <property type="match status" value="1"/>
</dbReference>
<dbReference type="PANTHER" id="PTHR11055">
    <property type="entry name" value="BIFUNCTIONAL 3'-PHOSPHOADENOSINE 5'-PHOSPHOSULFATE SYNTHASE"/>
    <property type="match status" value="1"/>
</dbReference>
<evidence type="ECO:0000256" key="3">
    <source>
        <dbReference type="ARBA" id="ARBA00004806"/>
    </source>
</evidence>
<dbReference type="InterPro" id="IPR059117">
    <property type="entry name" value="APS_kinase_dom"/>
</dbReference>
<evidence type="ECO:0000256" key="5">
    <source>
        <dbReference type="ARBA" id="ARBA00012121"/>
    </source>
</evidence>
<evidence type="ECO:0000256" key="13">
    <source>
        <dbReference type="ARBA" id="ARBA00031464"/>
    </source>
</evidence>
<feature type="binding site" evidence="14">
    <location>
        <begin position="45"/>
        <end position="52"/>
    </location>
    <ligand>
        <name>ATP</name>
        <dbReference type="ChEBI" id="CHEBI:30616"/>
    </ligand>
</feature>
<dbReference type="RefSeq" id="WP_152840255.1">
    <property type="nucleotide sequence ID" value="NZ_WHUG01000010.1"/>
</dbReference>
<evidence type="ECO:0000256" key="14">
    <source>
        <dbReference type="HAMAP-Rule" id="MF_00065"/>
    </source>
</evidence>
<evidence type="ECO:0000256" key="11">
    <source>
        <dbReference type="ARBA" id="ARBA00029724"/>
    </source>
</evidence>
<dbReference type="UniPathway" id="UPA00140">
    <property type="reaction ID" value="UER00205"/>
</dbReference>
<accession>A0A6A7N7G8</accession>
<gene>
    <name evidence="14 17" type="primary">cysC</name>
    <name evidence="17" type="ORF">GEV02_22855</name>
</gene>
<comment type="catalytic activity">
    <reaction evidence="1 14 15">
        <text>adenosine 5'-phosphosulfate + ATP = 3'-phosphoadenylyl sulfate + ADP + H(+)</text>
        <dbReference type="Rhea" id="RHEA:24152"/>
        <dbReference type="ChEBI" id="CHEBI:15378"/>
        <dbReference type="ChEBI" id="CHEBI:30616"/>
        <dbReference type="ChEBI" id="CHEBI:58243"/>
        <dbReference type="ChEBI" id="CHEBI:58339"/>
        <dbReference type="ChEBI" id="CHEBI:456216"/>
        <dbReference type="EC" id="2.7.1.25"/>
    </reaction>
</comment>
<feature type="active site" description="Phosphoserine intermediate" evidence="14">
    <location>
        <position position="119"/>
    </location>
</feature>
<comment type="pathway">
    <text evidence="3 14 15">Sulfur metabolism; hydrogen sulfide biosynthesis; sulfite from sulfate: step 2/3.</text>
</comment>
<keyword evidence="8 14" id="KW-0547">Nucleotide-binding</keyword>
<evidence type="ECO:0000256" key="2">
    <source>
        <dbReference type="ARBA" id="ARBA00002632"/>
    </source>
</evidence>
<evidence type="ECO:0000256" key="4">
    <source>
        <dbReference type="ARBA" id="ARBA00007008"/>
    </source>
</evidence>
<dbReference type="GO" id="GO:0000103">
    <property type="term" value="P:sulfate assimilation"/>
    <property type="evidence" value="ECO:0007669"/>
    <property type="project" value="UniProtKB-UniRule"/>
</dbReference>
<evidence type="ECO:0000256" key="8">
    <source>
        <dbReference type="ARBA" id="ARBA00022741"/>
    </source>
</evidence>